<organism evidence="1 2">
    <name type="scientific">Colletotrichum kahawae</name>
    <name type="common">Coffee berry disease fungus</name>
    <dbReference type="NCBI Taxonomy" id="34407"/>
    <lineage>
        <taxon>Eukaryota</taxon>
        <taxon>Fungi</taxon>
        <taxon>Dikarya</taxon>
        <taxon>Ascomycota</taxon>
        <taxon>Pezizomycotina</taxon>
        <taxon>Sordariomycetes</taxon>
        <taxon>Hypocreomycetidae</taxon>
        <taxon>Glomerellales</taxon>
        <taxon>Glomerellaceae</taxon>
        <taxon>Colletotrichum</taxon>
        <taxon>Colletotrichum gloeosporioides species complex</taxon>
    </lineage>
</organism>
<dbReference type="AlphaFoldDB" id="A0AAD9YRI1"/>
<accession>A0AAD9YRI1</accession>
<evidence type="ECO:0000313" key="2">
    <source>
        <dbReference type="Proteomes" id="UP001281614"/>
    </source>
</evidence>
<reference evidence="1" key="1">
    <citation type="submission" date="2023-02" db="EMBL/GenBank/DDBJ databases">
        <title>Colletotrichum kahawae CIFC_Que2 genome sequencing and assembly.</title>
        <authorList>
            <person name="Baroncelli R."/>
        </authorList>
    </citation>
    <scope>NUCLEOTIDE SEQUENCE</scope>
    <source>
        <strain evidence="1">CIFC_Que2</strain>
    </source>
</reference>
<dbReference type="Proteomes" id="UP001281614">
    <property type="component" value="Unassembled WGS sequence"/>
</dbReference>
<dbReference type="EMBL" id="VYYT01000046">
    <property type="protein sequence ID" value="KAK2774419.1"/>
    <property type="molecule type" value="Genomic_DNA"/>
</dbReference>
<protein>
    <submittedName>
        <fullName evidence="1">Uncharacterized protein</fullName>
    </submittedName>
</protein>
<evidence type="ECO:0000313" key="1">
    <source>
        <dbReference type="EMBL" id="KAK2774419.1"/>
    </source>
</evidence>
<gene>
    <name evidence="1" type="ORF">CKAH01_03652</name>
</gene>
<sequence length="141" mass="15589">MAPSSERGQPACDSGTLRDLLLISAPAIRTPQDRADASGPPVWETSGLGSLSVRQYLQHAFSPPLPSCLPAQPRYLPPHCDQALFLQLDTLRPHPRPVELFTWLRFAEKQGFLPVARPRCRDSNSFSTNCVTVGYLSCLRC</sequence>
<comment type="caution">
    <text evidence="1">The sequence shown here is derived from an EMBL/GenBank/DDBJ whole genome shotgun (WGS) entry which is preliminary data.</text>
</comment>
<name>A0AAD9YRI1_COLKA</name>
<keyword evidence="2" id="KW-1185">Reference proteome</keyword>
<proteinExistence type="predicted"/>